<dbReference type="Pfam" id="PF09719">
    <property type="entry name" value="C_GCAxxG_C_C"/>
    <property type="match status" value="1"/>
</dbReference>
<organism evidence="1 2">
    <name type="scientific">Candidatus Ruthenibacterium merdavium</name>
    <dbReference type="NCBI Taxonomy" id="2838752"/>
    <lineage>
        <taxon>Bacteria</taxon>
        <taxon>Bacillati</taxon>
        <taxon>Bacillota</taxon>
        <taxon>Clostridia</taxon>
        <taxon>Eubacteriales</taxon>
        <taxon>Oscillospiraceae</taxon>
        <taxon>Ruthenibacterium</taxon>
    </lineage>
</organism>
<accession>A0A9D2Q3V1</accession>
<dbReference type="NCBIfam" id="TIGR01909">
    <property type="entry name" value="C_GCAxxG_C_C"/>
    <property type="match status" value="1"/>
</dbReference>
<dbReference type="Proteomes" id="UP000823918">
    <property type="component" value="Unassembled WGS sequence"/>
</dbReference>
<dbReference type="InterPro" id="IPR010181">
    <property type="entry name" value="CGCAxxGCC_motif"/>
</dbReference>
<reference evidence="1" key="2">
    <citation type="submission" date="2021-04" db="EMBL/GenBank/DDBJ databases">
        <authorList>
            <person name="Gilroy R."/>
        </authorList>
    </citation>
    <scope>NUCLEOTIDE SEQUENCE</scope>
    <source>
        <strain evidence="1">5933</strain>
    </source>
</reference>
<name>A0A9D2Q3V1_9FIRM</name>
<evidence type="ECO:0000313" key="2">
    <source>
        <dbReference type="Proteomes" id="UP000823918"/>
    </source>
</evidence>
<comment type="caution">
    <text evidence="1">The sequence shown here is derived from an EMBL/GenBank/DDBJ whole genome shotgun (WGS) entry which is preliminary data.</text>
</comment>
<dbReference type="EMBL" id="DWWA01000031">
    <property type="protein sequence ID" value="HJC72423.1"/>
    <property type="molecule type" value="Genomic_DNA"/>
</dbReference>
<gene>
    <name evidence="1" type="ORF">H9698_06485</name>
</gene>
<dbReference type="AlphaFoldDB" id="A0A9D2Q3V1"/>
<evidence type="ECO:0000313" key="1">
    <source>
        <dbReference type="EMBL" id="HJC72423.1"/>
    </source>
</evidence>
<proteinExistence type="predicted"/>
<sequence length="175" mass="19176">MFRFKFQEVFMQSRAEHARRLFEQGYTCSQSVCLAFSDVIALEKETLAVLASGFGGGIGRMREVCGCVSAMTLVLNWVHGYAGPPHTSEEKAALYADIQTVSELFREKAGSILCRDLLGQEGKDTCAVPSARTKSYYESRPCAGLCALAAEILSRHLAQTQPCGYGQSETQTPFE</sequence>
<reference evidence="1" key="1">
    <citation type="journal article" date="2021" name="PeerJ">
        <title>Extensive microbial diversity within the chicken gut microbiome revealed by metagenomics and culture.</title>
        <authorList>
            <person name="Gilroy R."/>
            <person name="Ravi A."/>
            <person name="Getino M."/>
            <person name="Pursley I."/>
            <person name="Horton D.L."/>
            <person name="Alikhan N.F."/>
            <person name="Baker D."/>
            <person name="Gharbi K."/>
            <person name="Hall N."/>
            <person name="Watson M."/>
            <person name="Adriaenssens E.M."/>
            <person name="Foster-Nyarko E."/>
            <person name="Jarju S."/>
            <person name="Secka A."/>
            <person name="Antonio M."/>
            <person name="Oren A."/>
            <person name="Chaudhuri R.R."/>
            <person name="La Ragione R."/>
            <person name="Hildebrand F."/>
            <person name="Pallen M.J."/>
        </authorList>
    </citation>
    <scope>NUCLEOTIDE SEQUENCE</scope>
    <source>
        <strain evidence="1">5933</strain>
    </source>
</reference>
<protein>
    <submittedName>
        <fullName evidence="1">C-GCAxxG-C-C family protein</fullName>
    </submittedName>
</protein>